<evidence type="ECO:0000313" key="6">
    <source>
        <dbReference type="EMBL" id="MBD0422743.1"/>
    </source>
</evidence>
<keyword evidence="3" id="KW-0443">Lipid metabolism</keyword>
<feature type="signal peptide" evidence="4">
    <location>
        <begin position="1"/>
        <end position="35"/>
    </location>
</feature>
<dbReference type="EMBL" id="JACVQF010000218">
    <property type="protein sequence ID" value="MBD0422743.1"/>
    <property type="molecule type" value="Genomic_DNA"/>
</dbReference>
<dbReference type="PANTHER" id="PTHR10272">
    <property type="entry name" value="PLATELET-ACTIVATING FACTOR ACETYLHYDROLASE"/>
    <property type="match status" value="1"/>
</dbReference>
<name>A0A926L569_9ACTN</name>
<dbReference type="InterPro" id="IPR029058">
    <property type="entry name" value="AB_hydrolase_fold"/>
</dbReference>
<proteinExistence type="predicted"/>
<evidence type="ECO:0000256" key="4">
    <source>
        <dbReference type="SAM" id="SignalP"/>
    </source>
</evidence>
<dbReference type="PANTHER" id="PTHR10272:SF0">
    <property type="entry name" value="PLATELET-ACTIVATING FACTOR ACETYLHYDROLASE"/>
    <property type="match status" value="1"/>
</dbReference>
<keyword evidence="4" id="KW-0732">Signal</keyword>
<evidence type="ECO:0000256" key="1">
    <source>
        <dbReference type="ARBA" id="ARBA00022801"/>
    </source>
</evidence>
<dbReference type="RefSeq" id="WP_188183715.1">
    <property type="nucleotide sequence ID" value="NZ_JACVQF010000218.1"/>
</dbReference>
<sequence length="384" mass="40766">MTIFFTPGRRSFAKGALAGAAALFLSTAASGSASASGRSGTHLLRLPAPTGPYAVGARVLHLVDRSRNDPWEPRIGVRELMVTVMRPAVPGRGFPRVPHLTPGAAGEFTLLAPLVHPQLPATGVDWAATLTHARAGAPPLPGRRPVLLYSPGGGDARTMGSSLAIDLASYGWTVVAVDHPGDASEVEFPDERPGRDRVRTTVLRPDPDAATFRTMIDTRVADLRFVLDTLGLNRVGAYGHSAGGTAVAQALHEDRRIAAAVNLEGYLDQMDGELLPVARQGTDRPLLLAGTDGFRDARLDRSWAALLAHAGPVTRRQLADTAHWVFTDYASLVPQLHEAGLMTAAGRTTMVGRADPRLTVPAVRDLVRSFFARHVPVGATPARS</sequence>
<reference evidence="6" key="2">
    <citation type="submission" date="2020-09" db="EMBL/GenBank/DDBJ databases">
        <authorList>
            <person name="Luo X."/>
        </authorList>
    </citation>
    <scope>NUCLEOTIDE SEQUENCE</scope>
    <source>
        <strain evidence="6">TRM S81-3</strain>
    </source>
</reference>
<organism evidence="6 7">
    <name type="scientific">Streptomyces griseicoloratus</name>
    <dbReference type="NCBI Taxonomy" id="2752516"/>
    <lineage>
        <taxon>Bacteria</taxon>
        <taxon>Bacillati</taxon>
        <taxon>Actinomycetota</taxon>
        <taxon>Actinomycetes</taxon>
        <taxon>Kitasatosporales</taxon>
        <taxon>Streptomycetaceae</taxon>
        <taxon>Streptomyces</taxon>
    </lineage>
</organism>
<dbReference type="Proteomes" id="UP000621210">
    <property type="component" value="Unassembled WGS sequence"/>
</dbReference>
<dbReference type="Gene3D" id="3.40.50.1820">
    <property type="entry name" value="alpha/beta hydrolase"/>
    <property type="match status" value="1"/>
</dbReference>
<reference evidence="6" key="1">
    <citation type="submission" date="2020-09" db="EMBL/GenBank/DDBJ databases">
        <title>Streptomyces grisecoloratus sp. nov., isolated from cotton soil.</title>
        <authorList>
            <person name="Xing L."/>
        </authorList>
    </citation>
    <scope>NUCLEOTIDE SEQUENCE</scope>
    <source>
        <strain evidence="6">TRM S81-3</strain>
    </source>
</reference>
<comment type="caution">
    <text evidence="6">The sequence shown here is derived from an EMBL/GenBank/DDBJ whole genome shotgun (WGS) entry which is preliminary data.</text>
</comment>
<feature type="chain" id="PRO_5037565213" evidence="4">
    <location>
        <begin position="36"/>
        <end position="384"/>
    </location>
</feature>
<evidence type="ECO:0000256" key="2">
    <source>
        <dbReference type="ARBA" id="ARBA00022963"/>
    </source>
</evidence>
<keyword evidence="7" id="KW-1185">Reference proteome</keyword>
<evidence type="ECO:0000259" key="5">
    <source>
        <dbReference type="Pfam" id="PF00561"/>
    </source>
</evidence>
<dbReference type="Pfam" id="PF00561">
    <property type="entry name" value="Abhydrolase_1"/>
    <property type="match status" value="1"/>
</dbReference>
<protein>
    <submittedName>
        <fullName evidence="6">Alpha/beta fold hydrolase</fullName>
    </submittedName>
</protein>
<dbReference type="SUPFAM" id="SSF53474">
    <property type="entry name" value="alpha/beta-Hydrolases"/>
    <property type="match status" value="1"/>
</dbReference>
<gene>
    <name evidence="6" type="ORF">H0H10_26930</name>
</gene>
<keyword evidence="2" id="KW-0442">Lipid degradation</keyword>
<dbReference type="AlphaFoldDB" id="A0A926L569"/>
<accession>A0A926L569</accession>
<dbReference type="InterPro" id="IPR000073">
    <property type="entry name" value="AB_hydrolase_1"/>
</dbReference>
<dbReference type="InterPro" id="IPR006311">
    <property type="entry name" value="TAT_signal"/>
</dbReference>
<dbReference type="GO" id="GO:0016042">
    <property type="term" value="P:lipid catabolic process"/>
    <property type="evidence" value="ECO:0007669"/>
    <property type="project" value="UniProtKB-KW"/>
</dbReference>
<dbReference type="GO" id="GO:0003847">
    <property type="term" value="F:1-alkyl-2-acetylglycerophosphocholine esterase activity"/>
    <property type="evidence" value="ECO:0007669"/>
    <property type="project" value="TreeGrafter"/>
</dbReference>
<feature type="domain" description="AB hydrolase-1" evidence="5">
    <location>
        <begin position="145"/>
        <end position="265"/>
    </location>
</feature>
<evidence type="ECO:0000256" key="3">
    <source>
        <dbReference type="ARBA" id="ARBA00023098"/>
    </source>
</evidence>
<dbReference type="PROSITE" id="PS51318">
    <property type="entry name" value="TAT"/>
    <property type="match status" value="1"/>
</dbReference>
<evidence type="ECO:0000313" key="7">
    <source>
        <dbReference type="Proteomes" id="UP000621210"/>
    </source>
</evidence>
<keyword evidence="1 6" id="KW-0378">Hydrolase</keyword>